<dbReference type="InterPro" id="IPR000182">
    <property type="entry name" value="GNAT_dom"/>
</dbReference>
<sequence length="227" mass="23994">MTDVLDLPVAESLRDRHTHLARHRGRVSGYRPEVASFLTLPLDPTPDDWADLAALVGPGEVADLYSLPVVAPAGWEPVFHLPGLQLVAGPLAALGAGPEVVELGAADVPEMLELAARTRPGPFWAETPSMGRYVGVRDAGVLVAMAGERLSPPGWTEVSAVCTAPEARGRGLAARLVTAVADGIRARGDGVFLHVVSANTTALGVYERLGFTVRREVVFHGYRVPTA</sequence>
<dbReference type="GO" id="GO:0016747">
    <property type="term" value="F:acyltransferase activity, transferring groups other than amino-acyl groups"/>
    <property type="evidence" value="ECO:0007669"/>
    <property type="project" value="InterPro"/>
</dbReference>
<evidence type="ECO:0000256" key="1">
    <source>
        <dbReference type="ARBA" id="ARBA00022679"/>
    </source>
</evidence>
<dbReference type="OrthoDB" id="9797456at2"/>
<evidence type="ECO:0000313" key="3">
    <source>
        <dbReference type="EMBL" id="SDD84243.1"/>
    </source>
</evidence>
<evidence type="ECO:0000256" key="2">
    <source>
        <dbReference type="ARBA" id="ARBA00023315"/>
    </source>
</evidence>
<dbReference type="AlphaFoldDB" id="A0A1G6Y2S3"/>
<dbReference type="InterPro" id="IPR016181">
    <property type="entry name" value="Acyl_CoA_acyltransferase"/>
</dbReference>
<dbReference type="InterPro" id="IPR050680">
    <property type="entry name" value="YpeA/RimI_acetyltransf"/>
</dbReference>
<dbReference type="STRING" id="1045774.SAMN05421872_111169"/>
<dbReference type="PANTHER" id="PTHR43420:SF3">
    <property type="entry name" value="N-ACETYLTRANSFERASE DOMAIN-CONTAINING PROTEIN"/>
    <property type="match status" value="1"/>
</dbReference>
<reference evidence="3 4" key="1">
    <citation type="submission" date="2016-10" db="EMBL/GenBank/DDBJ databases">
        <authorList>
            <person name="de Groot N.N."/>
        </authorList>
    </citation>
    <scope>NUCLEOTIDE SEQUENCE [LARGE SCALE GENOMIC DNA]</scope>
    <source>
        <strain evidence="3 4">CGMCC 4.6858</strain>
    </source>
</reference>
<keyword evidence="4" id="KW-1185">Reference proteome</keyword>
<dbReference type="InterPro" id="IPR013653">
    <property type="entry name" value="GCN5-like_dom"/>
</dbReference>
<dbReference type="RefSeq" id="WP_090859949.1">
    <property type="nucleotide sequence ID" value="NZ_FMZM01000011.1"/>
</dbReference>
<dbReference type="Pfam" id="PF08445">
    <property type="entry name" value="FR47"/>
    <property type="match status" value="1"/>
</dbReference>
<name>A0A1G6Y2S3_9ACTN</name>
<dbReference type="CDD" id="cd04301">
    <property type="entry name" value="NAT_SF"/>
    <property type="match status" value="1"/>
</dbReference>
<proteinExistence type="predicted"/>
<keyword evidence="1" id="KW-0808">Transferase</keyword>
<dbReference type="Gene3D" id="3.40.630.30">
    <property type="match status" value="1"/>
</dbReference>
<dbReference type="PANTHER" id="PTHR43420">
    <property type="entry name" value="ACETYLTRANSFERASE"/>
    <property type="match status" value="1"/>
</dbReference>
<accession>A0A1G6Y2S3</accession>
<organism evidence="3 4">
    <name type="scientific">Nocardioides lianchengensis</name>
    <dbReference type="NCBI Taxonomy" id="1045774"/>
    <lineage>
        <taxon>Bacteria</taxon>
        <taxon>Bacillati</taxon>
        <taxon>Actinomycetota</taxon>
        <taxon>Actinomycetes</taxon>
        <taxon>Propionibacteriales</taxon>
        <taxon>Nocardioidaceae</taxon>
        <taxon>Nocardioides</taxon>
    </lineage>
</organism>
<dbReference type="SUPFAM" id="SSF55729">
    <property type="entry name" value="Acyl-CoA N-acyltransferases (Nat)"/>
    <property type="match status" value="1"/>
</dbReference>
<dbReference type="PROSITE" id="PS51186">
    <property type="entry name" value="GNAT"/>
    <property type="match status" value="1"/>
</dbReference>
<evidence type="ECO:0000313" key="4">
    <source>
        <dbReference type="Proteomes" id="UP000199034"/>
    </source>
</evidence>
<keyword evidence="2" id="KW-0012">Acyltransferase</keyword>
<protein>
    <submittedName>
        <fullName evidence="3">FR47-like protein</fullName>
    </submittedName>
</protein>
<gene>
    <name evidence="3" type="ORF">SAMN05421872_111169</name>
</gene>
<dbReference type="Proteomes" id="UP000199034">
    <property type="component" value="Unassembled WGS sequence"/>
</dbReference>
<dbReference type="EMBL" id="FMZM01000011">
    <property type="protein sequence ID" value="SDD84243.1"/>
    <property type="molecule type" value="Genomic_DNA"/>
</dbReference>